<protein>
    <submittedName>
        <fullName evidence="4">Histidine kinase</fullName>
    </submittedName>
</protein>
<evidence type="ECO:0000259" key="3">
    <source>
        <dbReference type="PROSITE" id="PS50887"/>
    </source>
</evidence>
<dbReference type="SUPFAM" id="SSF55073">
    <property type="entry name" value="Nucleotide cyclase"/>
    <property type="match status" value="1"/>
</dbReference>
<keyword evidence="5" id="KW-1185">Reference proteome</keyword>
<dbReference type="PANTHER" id="PTHR44757:SF2">
    <property type="entry name" value="BIOFILM ARCHITECTURE MAINTENANCE PROTEIN MBAA"/>
    <property type="match status" value="1"/>
</dbReference>
<dbReference type="SMART" id="SM00052">
    <property type="entry name" value="EAL"/>
    <property type="match status" value="1"/>
</dbReference>
<sequence length="761" mass="86900">MAGFKRNIWMVYLVVVTLTFILFALFSRSLYQSNIQKYQDKQLLQLELFSSSVDSLLKSQESLLEVVGRQLILKNDFTLTAAMQIRPILDDLMNIHSAIGGFGLTDAEGNFLAVSSNIHLSDMTNLKLNPVTRESFLQTLNSNRMVLGRTYFMPALQTLVIPIRKAIRDRKGNVIAVMTAGLKVDSTLVFRNDIHDNPFNRVSLIREDLYRTFISAEDMGIDPYATPVEDVRYRQAITAAAANISLTEAELKRQQKPVTFITNSLNHSEIMTVKYLADYQLWAVSTTDMRFLNQTFHQQFGLYLLIFFAVQLAFYGLVRSIAENEKETLERLNYQATHDALTDLPNRLYLRNTIPLWTKNKTAPFALLFIDIDNFKSVNDTHGHDFGDQVLKQIAQRLSSFLTPERLIVREASDEFIMLVRETDPSLLRILAKEMITSMSQTYLVNDVHFLLSCSIGIAVYPTHGADLDALLRAADISMYQAKQDRNSFRLFTTEMQADHLYKMRVEQRLRLAIENKSLSMVYQPQVDVHGHFHGVEALVRWQDDELGFIPPDVFIPVAESSGLMVTLGKFIIERSVNEMAIYVKPQRRKLNLSINISVKQFMQKDFSYHLLKVIEEANFDRESVTLEITENLFIEDLQQFKPICQEIHQLGLKISLDDFGTGYSSLSMLKALPIDELKIDKSFVDHIEHDAKSYNMVRNIIAIGKNFGMAVLAEGVETQAQADLLAKCHCDLLQGYYYSKPLDIKALTEYLDKNTPHKAG</sequence>
<dbReference type="InterPro" id="IPR043128">
    <property type="entry name" value="Rev_trsase/Diguanyl_cyclase"/>
</dbReference>
<dbReference type="Gene3D" id="3.30.450.20">
    <property type="entry name" value="PAS domain"/>
    <property type="match status" value="1"/>
</dbReference>
<keyword evidence="1" id="KW-0472">Membrane</keyword>
<dbReference type="PROSITE" id="PS50887">
    <property type="entry name" value="GGDEF"/>
    <property type="match status" value="1"/>
</dbReference>
<name>A0A099LTY0_9VIBR</name>
<organism evidence="4 5">
    <name type="scientific">Vibrio navarrensis</name>
    <dbReference type="NCBI Taxonomy" id="29495"/>
    <lineage>
        <taxon>Bacteria</taxon>
        <taxon>Pseudomonadati</taxon>
        <taxon>Pseudomonadota</taxon>
        <taxon>Gammaproteobacteria</taxon>
        <taxon>Vibrionales</taxon>
        <taxon>Vibrionaceae</taxon>
        <taxon>Vibrio</taxon>
    </lineage>
</organism>
<dbReference type="Gene3D" id="3.20.20.450">
    <property type="entry name" value="EAL domain"/>
    <property type="match status" value="1"/>
</dbReference>
<dbReference type="EMBL" id="JMCG01000001">
    <property type="protein sequence ID" value="KGK11713.1"/>
    <property type="molecule type" value="Genomic_DNA"/>
</dbReference>
<feature type="domain" description="GGDEF" evidence="3">
    <location>
        <begin position="363"/>
        <end position="494"/>
    </location>
</feature>
<comment type="caution">
    <text evidence="4">The sequence shown here is derived from an EMBL/GenBank/DDBJ whole genome shotgun (WGS) entry which is preliminary data.</text>
</comment>
<dbReference type="CDD" id="cd01948">
    <property type="entry name" value="EAL"/>
    <property type="match status" value="1"/>
</dbReference>
<evidence type="ECO:0000313" key="4">
    <source>
        <dbReference type="EMBL" id="KGK11713.1"/>
    </source>
</evidence>
<dbReference type="AlphaFoldDB" id="A0A099LTY0"/>
<dbReference type="SUPFAM" id="SSF141868">
    <property type="entry name" value="EAL domain-like"/>
    <property type="match status" value="1"/>
</dbReference>
<dbReference type="InterPro" id="IPR029787">
    <property type="entry name" value="Nucleotide_cyclase"/>
</dbReference>
<keyword evidence="4" id="KW-0808">Transferase</keyword>
<dbReference type="InterPro" id="IPR000160">
    <property type="entry name" value="GGDEF_dom"/>
</dbReference>
<reference evidence="4 5" key="1">
    <citation type="submission" date="2014-04" db="EMBL/GenBank/DDBJ databases">
        <title>Genome sequencing of Vibrio navarrensis strains.</title>
        <authorList>
            <person name="Gladney L.M."/>
            <person name="Katz L.S."/>
            <person name="Marino-Ramirez L."/>
            <person name="Jordan I.K."/>
        </authorList>
    </citation>
    <scope>NUCLEOTIDE SEQUENCE [LARGE SCALE GENOMIC DNA]</scope>
    <source>
        <strain evidence="4 5">ATCC 51183</strain>
    </source>
</reference>
<dbReference type="InterPro" id="IPR052155">
    <property type="entry name" value="Biofilm_reg_signaling"/>
</dbReference>
<dbReference type="PANTHER" id="PTHR44757">
    <property type="entry name" value="DIGUANYLATE CYCLASE DGCP"/>
    <property type="match status" value="1"/>
</dbReference>
<keyword evidence="1" id="KW-1133">Transmembrane helix</keyword>
<dbReference type="PROSITE" id="PS50883">
    <property type="entry name" value="EAL"/>
    <property type="match status" value="1"/>
</dbReference>
<keyword evidence="1" id="KW-0812">Transmembrane</keyword>
<evidence type="ECO:0000256" key="1">
    <source>
        <dbReference type="SAM" id="Phobius"/>
    </source>
</evidence>
<gene>
    <name evidence="4" type="ORF">EA26_10515</name>
</gene>
<feature type="domain" description="EAL" evidence="2">
    <location>
        <begin position="503"/>
        <end position="756"/>
    </location>
</feature>
<dbReference type="STRING" id="29495.EA26_10515"/>
<dbReference type="InterPro" id="IPR001633">
    <property type="entry name" value="EAL_dom"/>
</dbReference>
<keyword evidence="4" id="KW-0418">Kinase</keyword>
<dbReference type="eggNOG" id="COG5001">
    <property type="taxonomic scope" value="Bacteria"/>
</dbReference>
<dbReference type="Pfam" id="PF00563">
    <property type="entry name" value="EAL"/>
    <property type="match status" value="1"/>
</dbReference>
<evidence type="ECO:0000313" key="5">
    <source>
        <dbReference type="Proteomes" id="UP000029994"/>
    </source>
</evidence>
<dbReference type="CDD" id="cd01949">
    <property type="entry name" value="GGDEF"/>
    <property type="match status" value="1"/>
</dbReference>
<feature type="transmembrane region" description="Helical" evidence="1">
    <location>
        <begin position="6"/>
        <end position="26"/>
    </location>
</feature>
<dbReference type="SMART" id="SM00267">
    <property type="entry name" value="GGDEF"/>
    <property type="match status" value="1"/>
</dbReference>
<dbReference type="RefSeq" id="WP_039427278.1">
    <property type="nucleotide sequence ID" value="NZ_CP061844.1"/>
</dbReference>
<proteinExistence type="predicted"/>
<dbReference type="CDD" id="cd18773">
    <property type="entry name" value="PDC1_HK_sensor"/>
    <property type="match status" value="1"/>
</dbReference>
<dbReference type="GO" id="GO:0016301">
    <property type="term" value="F:kinase activity"/>
    <property type="evidence" value="ECO:0007669"/>
    <property type="project" value="UniProtKB-KW"/>
</dbReference>
<dbReference type="Proteomes" id="UP000029994">
    <property type="component" value="Unassembled WGS sequence"/>
</dbReference>
<accession>A0A099LTY0</accession>
<dbReference type="Pfam" id="PF00990">
    <property type="entry name" value="GGDEF"/>
    <property type="match status" value="1"/>
</dbReference>
<dbReference type="NCBIfam" id="TIGR00254">
    <property type="entry name" value="GGDEF"/>
    <property type="match status" value="1"/>
</dbReference>
<feature type="transmembrane region" description="Helical" evidence="1">
    <location>
        <begin position="300"/>
        <end position="318"/>
    </location>
</feature>
<evidence type="ECO:0000259" key="2">
    <source>
        <dbReference type="PROSITE" id="PS50883"/>
    </source>
</evidence>
<dbReference type="InterPro" id="IPR035919">
    <property type="entry name" value="EAL_sf"/>
</dbReference>
<dbReference type="GeneID" id="43683609"/>
<dbReference type="Gene3D" id="3.30.70.270">
    <property type="match status" value="1"/>
</dbReference>